<organism evidence="10">
    <name type="scientific">Selaginella moellendorffii</name>
    <name type="common">Spikemoss</name>
    <dbReference type="NCBI Taxonomy" id="88036"/>
    <lineage>
        <taxon>Eukaryota</taxon>
        <taxon>Viridiplantae</taxon>
        <taxon>Streptophyta</taxon>
        <taxon>Embryophyta</taxon>
        <taxon>Tracheophyta</taxon>
        <taxon>Lycopodiopsida</taxon>
        <taxon>Selaginellales</taxon>
        <taxon>Selaginellaceae</taxon>
        <taxon>Selaginella</taxon>
    </lineage>
</organism>
<dbReference type="Pfam" id="PF13839">
    <property type="entry name" value="PC-Esterase"/>
    <property type="match status" value="1"/>
</dbReference>
<dbReference type="GO" id="GO:0016413">
    <property type="term" value="F:O-acetyltransferase activity"/>
    <property type="evidence" value="ECO:0000318"/>
    <property type="project" value="GO_Central"/>
</dbReference>
<evidence type="ECO:0000256" key="5">
    <source>
        <dbReference type="ARBA" id="ARBA00022989"/>
    </source>
</evidence>
<dbReference type="Proteomes" id="UP000001514">
    <property type="component" value="Unassembled WGS sequence"/>
</dbReference>
<dbReference type="InterPro" id="IPR025846">
    <property type="entry name" value="TBL_N"/>
</dbReference>
<feature type="domain" description="Trichome birefringence-like C-terminal" evidence="7">
    <location>
        <begin position="82"/>
        <end position="354"/>
    </location>
</feature>
<evidence type="ECO:0000256" key="2">
    <source>
        <dbReference type="ARBA" id="ARBA00007727"/>
    </source>
</evidence>
<dbReference type="InterPro" id="IPR029962">
    <property type="entry name" value="TBL"/>
</dbReference>
<dbReference type="EMBL" id="GL377587">
    <property type="protein sequence ID" value="EFJ25261.1"/>
    <property type="molecule type" value="Genomic_DNA"/>
</dbReference>
<dbReference type="PANTHER" id="PTHR32285">
    <property type="entry name" value="PROTEIN TRICHOME BIREFRINGENCE-LIKE 9-RELATED"/>
    <property type="match status" value="1"/>
</dbReference>
<dbReference type="HOGENOM" id="CLU_020953_8_0_1"/>
<evidence type="ECO:0000259" key="7">
    <source>
        <dbReference type="Pfam" id="PF13839"/>
    </source>
</evidence>
<feature type="domain" description="Trichome birefringence-like N-terminal" evidence="8">
    <location>
        <begin position="28"/>
        <end position="81"/>
    </location>
</feature>
<keyword evidence="5" id="KW-1133">Transmembrane helix</keyword>
<evidence type="ECO:0000313" key="10">
    <source>
        <dbReference type="Proteomes" id="UP000001514"/>
    </source>
</evidence>
<dbReference type="InParanoid" id="D8RRK5"/>
<reference evidence="9 10" key="1">
    <citation type="journal article" date="2011" name="Science">
        <title>The Selaginella genome identifies genetic changes associated with the evolution of vascular plants.</title>
        <authorList>
            <person name="Banks J.A."/>
            <person name="Nishiyama T."/>
            <person name="Hasebe M."/>
            <person name="Bowman J.L."/>
            <person name="Gribskov M."/>
            <person name="dePamphilis C."/>
            <person name="Albert V.A."/>
            <person name="Aono N."/>
            <person name="Aoyama T."/>
            <person name="Ambrose B.A."/>
            <person name="Ashton N.W."/>
            <person name="Axtell M.J."/>
            <person name="Barker E."/>
            <person name="Barker M.S."/>
            <person name="Bennetzen J.L."/>
            <person name="Bonawitz N.D."/>
            <person name="Chapple C."/>
            <person name="Cheng C."/>
            <person name="Correa L.G."/>
            <person name="Dacre M."/>
            <person name="DeBarry J."/>
            <person name="Dreyer I."/>
            <person name="Elias M."/>
            <person name="Engstrom E.M."/>
            <person name="Estelle M."/>
            <person name="Feng L."/>
            <person name="Finet C."/>
            <person name="Floyd S.K."/>
            <person name="Frommer W.B."/>
            <person name="Fujita T."/>
            <person name="Gramzow L."/>
            <person name="Gutensohn M."/>
            <person name="Harholt J."/>
            <person name="Hattori M."/>
            <person name="Heyl A."/>
            <person name="Hirai T."/>
            <person name="Hiwatashi Y."/>
            <person name="Ishikawa M."/>
            <person name="Iwata M."/>
            <person name="Karol K.G."/>
            <person name="Koehler B."/>
            <person name="Kolukisaoglu U."/>
            <person name="Kubo M."/>
            <person name="Kurata T."/>
            <person name="Lalonde S."/>
            <person name="Li K."/>
            <person name="Li Y."/>
            <person name="Litt A."/>
            <person name="Lyons E."/>
            <person name="Manning G."/>
            <person name="Maruyama T."/>
            <person name="Michael T.P."/>
            <person name="Mikami K."/>
            <person name="Miyazaki S."/>
            <person name="Morinaga S."/>
            <person name="Murata T."/>
            <person name="Mueller-Roeber B."/>
            <person name="Nelson D.R."/>
            <person name="Obara M."/>
            <person name="Oguri Y."/>
            <person name="Olmstead R.G."/>
            <person name="Onodera N."/>
            <person name="Petersen B.L."/>
            <person name="Pils B."/>
            <person name="Prigge M."/>
            <person name="Rensing S.A."/>
            <person name="Riano-Pachon D.M."/>
            <person name="Roberts A.W."/>
            <person name="Sato Y."/>
            <person name="Scheller H.V."/>
            <person name="Schulz B."/>
            <person name="Schulz C."/>
            <person name="Shakirov E.V."/>
            <person name="Shibagaki N."/>
            <person name="Shinohara N."/>
            <person name="Shippen D.E."/>
            <person name="Soerensen I."/>
            <person name="Sotooka R."/>
            <person name="Sugimoto N."/>
            <person name="Sugita M."/>
            <person name="Sumikawa N."/>
            <person name="Tanurdzic M."/>
            <person name="Theissen G."/>
            <person name="Ulvskov P."/>
            <person name="Wakazuki S."/>
            <person name="Weng J.K."/>
            <person name="Willats W.W."/>
            <person name="Wipf D."/>
            <person name="Wolf P.G."/>
            <person name="Yang L."/>
            <person name="Zimmer A.D."/>
            <person name="Zhu Q."/>
            <person name="Mitros T."/>
            <person name="Hellsten U."/>
            <person name="Loque D."/>
            <person name="Otillar R."/>
            <person name="Salamov A."/>
            <person name="Schmutz J."/>
            <person name="Shapiro H."/>
            <person name="Lindquist E."/>
            <person name="Lucas S."/>
            <person name="Rokhsar D."/>
            <person name="Grigoriev I.V."/>
        </authorList>
    </citation>
    <scope>NUCLEOTIDE SEQUENCE [LARGE SCALE GENOMIC DNA]</scope>
</reference>
<keyword evidence="4" id="KW-0735">Signal-anchor</keyword>
<sequence>MTPPTQVSSQSYRNYGDNFDLADGSGDRCDFSRGRWVFDETKPRYTGHHCRAWLSKPWMCRLDRHHNLSYESYRWQPRGCDLPGFDSTQLLHRLRNKTIAFVGDSLGRQQYQSMICMLVGDASMPKITDVSIEYGLVTKGEGAQRFAATNTTVLFHWSASLGDPQPLEAGLWALHLDRAPGFLARNAQRLDVVIVNTGHHWNRGKIRANKWVLHVDGKVANLRVDAARRIALTSAARWLGEQRERIRGFVRSLSPRHFRGGDWNSGGRCDGIREIEEEEELGGDLIAQEAVRSTNGAVTLLEISNLSRTRGEAHISSAFVGSSSSSSSSSPRQQDCLHWCLPGVPDTWNELLFAHLIDDRAP</sequence>
<proteinExistence type="inferred from homology"/>
<name>D8RRK5_SELML</name>
<dbReference type="eggNOG" id="ENOG502QRJ5">
    <property type="taxonomic scope" value="Eukaryota"/>
</dbReference>
<gene>
    <name evidence="9" type="ORF">SELMODRAFT_99678</name>
</gene>
<comment type="subcellular location">
    <subcellularLocation>
        <location evidence="1">Membrane</location>
        <topology evidence="1">Single-pass membrane protein</topology>
    </subcellularLocation>
</comment>
<dbReference type="Gramene" id="EFJ25261">
    <property type="protein sequence ID" value="EFJ25261"/>
    <property type="gene ID" value="SELMODRAFT_99678"/>
</dbReference>
<dbReference type="AlphaFoldDB" id="D8RRK5"/>
<dbReference type="GO" id="GO:0016020">
    <property type="term" value="C:membrane"/>
    <property type="evidence" value="ECO:0007669"/>
    <property type="project" value="UniProtKB-SubCell"/>
</dbReference>
<evidence type="ECO:0000313" key="9">
    <source>
        <dbReference type="EMBL" id="EFJ25261.1"/>
    </source>
</evidence>
<dbReference type="PANTHER" id="PTHR32285:SF235">
    <property type="entry name" value="PROTEIN TRICHOME BIREFRINGENCE-LIKE 16"/>
    <property type="match status" value="1"/>
</dbReference>
<dbReference type="InterPro" id="IPR026057">
    <property type="entry name" value="TBL_C"/>
</dbReference>
<evidence type="ECO:0000256" key="6">
    <source>
        <dbReference type="ARBA" id="ARBA00023136"/>
    </source>
</evidence>
<comment type="similarity">
    <text evidence="2">Belongs to the PC-esterase family. TBL subfamily.</text>
</comment>
<accession>D8RRK5</accession>
<evidence type="ECO:0000256" key="4">
    <source>
        <dbReference type="ARBA" id="ARBA00022968"/>
    </source>
</evidence>
<evidence type="ECO:0000256" key="3">
    <source>
        <dbReference type="ARBA" id="ARBA00022692"/>
    </source>
</evidence>
<protein>
    <submittedName>
        <fullName evidence="9">Uncharacterized protein</fullName>
    </submittedName>
</protein>
<dbReference type="GO" id="GO:0005794">
    <property type="term" value="C:Golgi apparatus"/>
    <property type="evidence" value="ECO:0000318"/>
    <property type="project" value="GO_Central"/>
</dbReference>
<keyword evidence="10" id="KW-1185">Reference proteome</keyword>
<dbReference type="Pfam" id="PF14416">
    <property type="entry name" value="PMR5N"/>
    <property type="match status" value="1"/>
</dbReference>
<keyword evidence="6" id="KW-0472">Membrane</keyword>
<dbReference type="OMA" id="NCEMERF"/>
<evidence type="ECO:0000256" key="1">
    <source>
        <dbReference type="ARBA" id="ARBA00004167"/>
    </source>
</evidence>
<evidence type="ECO:0000259" key="8">
    <source>
        <dbReference type="Pfam" id="PF14416"/>
    </source>
</evidence>
<keyword evidence="3" id="KW-0812">Transmembrane</keyword>
<dbReference type="KEGG" id="smo:SELMODRAFT_99678"/>